<dbReference type="OrthoDB" id="28866at2"/>
<organism evidence="1 2">
    <name type="scientific">Thermus oshimai JL-2</name>
    <dbReference type="NCBI Taxonomy" id="751945"/>
    <lineage>
        <taxon>Bacteria</taxon>
        <taxon>Thermotogati</taxon>
        <taxon>Deinococcota</taxon>
        <taxon>Deinococci</taxon>
        <taxon>Thermales</taxon>
        <taxon>Thermaceae</taxon>
        <taxon>Thermus</taxon>
    </lineage>
</organism>
<reference evidence="1 2" key="1">
    <citation type="journal article" date="2013" name="Genome Announc.">
        <title>Whole Genome Sequencing of Thermus oshimai JL-2 and Thermus thermophilus JL-18, Incomplete Denitrifiers from the United States Great Basin.</title>
        <authorList>
            <person name="Murugapiran S.K."/>
            <person name="Huntemann M."/>
            <person name="Wei C.L."/>
            <person name="Han J."/>
            <person name="Detter J.C."/>
            <person name="Han C.S."/>
            <person name="Erkkila T.H."/>
            <person name="Teshima H."/>
            <person name="Chen A."/>
            <person name="Kyrpides N."/>
            <person name="Mavrommatis K."/>
            <person name="Markowitz V."/>
            <person name="Szeto E."/>
            <person name="Ivanova N."/>
            <person name="Pagani I."/>
            <person name="Lam J."/>
            <person name="McDonald A.I."/>
            <person name="Dodsworth J.A."/>
            <person name="Pati A."/>
            <person name="Goodwin L."/>
            <person name="Peters L."/>
            <person name="Pitluck S."/>
            <person name="Woyke T."/>
            <person name="Hedlund B.P."/>
        </authorList>
    </citation>
    <scope>NUCLEOTIDE SEQUENCE</scope>
    <source>
        <strain evidence="1 2">JL-2</strain>
    </source>
</reference>
<dbReference type="STRING" id="751945.Theos_0355"/>
<sequence>MEPGLYAVEGPPASGKTELALAWAREVLKARGRVYWVGLPHQRAHVFGRLGREALLGLEFLSFQALYYRLLAEGVGLRPLLPGAGRVALVGEALKEVHGAAPAPGEARLFARAIAELKRFGLGPLGLPKEGEAGRLRRVFLRYEGLKRGLWDYDDFRHRALRAPLRLFPKPHLVVVDGFREVGPLDLLFLKRLSRKFPVLLTAVRLPEDLPRYRVLPKREVRAEVWALPNPVEETRHLLRALKRALAPRELGGEGLDPFEVLVVAPEERIPGLLLLKEEYGLPLFDGREAALSALEGGERLLALLNPHPTGADLLLLGFEALGRKALRLGLVGLPALEKLAGEEGLEGEFRAFLDLLPKGRLGWAGYLEWAEGVLDRLGVAHKPLFLERLRMALRVSPEDPLPWWRSLLLDETLPPSPVRGVAVVPPLRALGVRARRVYLLEWVEGRYTLGEREDYFFLEELRAEGFDPYRLPKRLRGLDPLFREEMASRGEEVYLLYPEAGLGGGYLPILQGERPEPLPPASRLEALPEVPFTPPPPRAKGPPRHLELLKGLKDCPFRAYLLHLGLGQRDGALGWHLLPRELEPLLAHPEVGPWLERHRGLWEALRFWEYWRVQDGLILRLDAVRREGKRVRLYRLLPPGEARLEPDRWTEWYAVGSLLASGVEEVEVWLWPWLGEPRLYAKPFRKGPDGRVPNQAREARQEALKAYREWLAQPLLPRPGSACFGCAFGDVCRKEAG</sequence>
<gene>
    <name evidence="1" type="ORF">Theos_0355</name>
</gene>
<dbReference type="PATRIC" id="fig|751945.3.peg.345"/>
<proteinExistence type="predicted"/>
<evidence type="ECO:0000313" key="1">
    <source>
        <dbReference type="EMBL" id="AFV75430.1"/>
    </source>
</evidence>
<dbReference type="Proteomes" id="UP000000211">
    <property type="component" value="Chromosome"/>
</dbReference>
<dbReference type="EMBL" id="CP003249">
    <property type="protein sequence ID" value="AFV75430.1"/>
    <property type="molecule type" value="Genomic_DNA"/>
</dbReference>
<dbReference type="RefSeq" id="WP_016328627.1">
    <property type="nucleotide sequence ID" value="NC_019386.1"/>
</dbReference>
<evidence type="ECO:0000313" key="2">
    <source>
        <dbReference type="Proteomes" id="UP000000211"/>
    </source>
</evidence>
<evidence type="ECO:0008006" key="3">
    <source>
        <dbReference type="Google" id="ProtNLM"/>
    </source>
</evidence>
<dbReference type="KEGG" id="tos:Theos_0355"/>
<accession>K7QY14</accession>
<dbReference type="InterPro" id="IPR027417">
    <property type="entry name" value="P-loop_NTPase"/>
</dbReference>
<name>K7QY14_THEOS</name>
<dbReference type="SUPFAM" id="SSF52540">
    <property type="entry name" value="P-loop containing nucleoside triphosphate hydrolases"/>
    <property type="match status" value="1"/>
</dbReference>
<protein>
    <recommendedName>
        <fullName evidence="3">PD-(D/E)XK endonuclease-like domain-containing protein</fullName>
    </recommendedName>
</protein>
<dbReference type="AlphaFoldDB" id="K7QY14"/>
<keyword evidence="2" id="KW-1185">Reference proteome</keyword>
<dbReference type="eggNOG" id="COG3857">
    <property type="taxonomic scope" value="Bacteria"/>
</dbReference>
<dbReference type="HOGENOM" id="CLU_359743_0_0_0"/>